<dbReference type="PROSITE" id="PS50928">
    <property type="entry name" value="ABC_TM1"/>
    <property type="match status" value="1"/>
</dbReference>
<dbReference type="CDD" id="cd06261">
    <property type="entry name" value="TM_PBP2"/>
    <property type="match status" value="1"/>
</dbReference>
<dbReference type="SUPFAM" id="SSF161098">
    <property type="entry name" value="MetI-like"/>
    <property type="match status" value="1"/>
</dbReference>
<dbReference type="Proteomes" id="UP000006804">
    <property type="component" value="Chromosome"/>
</dbReference>
<feature type="transmembrane region" description="Helical" evidence="7">
    <location>
        <begin position="259"/>
        <end position="282"/>
    </location>
</feature>
<feature type="transmembrane region" description="Helical" evidence="7">
    <location>
        <begin position="175"/>
        <end position="196"/>
    </location>
</feature>
<dbReference type="InterPro" id="IPR000515">
    <property type="entry name" value="MetI-like"/>
</dbReference>
<protein>
    <submittedName>
        <fullName evidence="9">Binding-protein-dependent transport systems inner membrane component</fullName>
    </submittedName>
</protein>
<comment type="similarity">
    <text evidence="7">Belongs to the binding-protein-dependent transport system permease family.</text>
</comment>
<dbReference type="GO" id="GO:0055085">
    <property type="term" value="P:transmembrane transport"/>
    <property type="evidence" value="ECO:0007669"/>
    <property type="project" value="InterPro"/>
</dbReference>
<evidence type="ECO:0000256" key="5">
    <source>
        <dbReference type="ARBA" id="ARBA00022989"/>
    </source>
</evidence>
<sequence length="391" mass="44875" precursor="true">MRYKTKEVLIGYLFSLPMIIIFSLFLVYPIIMAFYYSLTNYQPLEARKFYRTFNPLEAVELHTGLSRDEIISYAAEDIVSLMNPIEFVELEVGITLTKTEENIVEKNLDLLKFIQDLKSGKLPHEMKVSEFFKRYLTSQEGAKKFSKYRPDFVGLANFKLMLKDPYFLSSFLNTLLYSSIVVPTQTLLAIVLAVAANSRIRGVILFKIVFFLPAITSSAAQSMIFMLLYSKPGILNKLLTTLFGWAGFQPIDYLNDPKYALFAVMIMNIWSTAGYFMVTFLAGLQDIPVSLIEAAKIDGANNWEIFWKIILPLLRPQIVFVSIMGTIGCMQVFDQIYFLIKSMRNITISYYIYKNAFEYGKMGYASALAVFLFTVILALSLIQRRLIKETY</sequence>
<dbReference type="PANTHER" id="PTHR30193:SF37">
    <property type="entry name" value="INNER MEMBRANE ABC TRANSPORTER PERMEASE PROTEIN YCJO"/>
    <property type="match status" value="1"/>
</dbReference>
<dbReference type="InterPro" id="IPR035906">
    <property type="entry name" value="MetI-like_sf"/>
</dbReference>
<evidence type="ECO:0000313" key="10">
    <source>
        <dbReference type="Proteomes" id="UP000006804"/>
    </source>
</evidence>
<dbReference type="eggNOG" id="COG1175">
    <property type="taxonomic scope" value="Bacteria"/>
</dbReference>
<keyword evidence="6 7" id="KW-0472">Membrane</keyword>
<feature type="domain" description="ABC transmembrane type-1" evidence="8">
    <location>
        <begin position="171"/>
        <end position="383"/>
    </location>
</feature>
<dbReference type="PANTHER" id="PTHR30193">
    <property type="entry name" value="ABC TRANSPORTER PERMEASE PROTEIN"/>
    <property type="match status" value="1"/>
</dbReference>
<evidence type="ECO:0000256" key="6">
    <source>
        <dbReference type="ARBA" id="ARBA00023136"/>
    </source>
</evidence>
<keyword evidence="2 7" id="KW-0813">Transport</keyword>
<reference evidence="9 10" key="1">
    <citation type="submission" date="2010-11" db="EMBL/GenBank/DDBJ databases">
        <title>The complete genome of Thermotoga thermarum DSM 5069.</title>
        <authorList>
            <consortium name="US DOE Joint Genome Institute (JGI-PGF)"/>
            <person name="Lucas S."/>
            <person name="Copeland A."/>
            <person name="Lapidus A."/>
            <person name="Bruce D."/>
            <person name="Goodwin L."/>
            <person name="Pitluck S."/>
            <person name="Kyrpides N."/>
            <person name="Mavromatis K."/>
            <person name="Ivanova N."/>
            <person name="Zeytun A."/>
            <person name="Brettin T."/>
            <person name="Detter J.C."/>
            <person name="Tapia R."/>
            <person name="Han C."/>
            <person name="Land M."/>
            <person name="Hauser L."/>
            <person name="Markowitz V."/>
            <person name="Cheng J.-F."/>
            <person name="Hugenholtz P."/>
            <person name="Woyke T."/>
            <person name="Wu D."/>
            <person name="Spring S."/>
            <person name="Schroeder M."/>
            <person name="Brambilla E."/>
            <person name="Klenk H.-P."/>
            <person name="Eisen J.A."/>
        </authorList>
    </citation>
    <scope>NUCLEOTIDE SEQUENCE [LARGE SCALE GENOMIC DNA]</scope>
    <source>
        <strain evidence="9 10">DSM 5069</strain>
    </source>
</reference>
<feature type="transmembrane region" description="Helical" evidence="7">
    <location>
        <begin position="318"/>
        <end position="340"/>
    </location>
</feature>
<dbReference type="STRING" id="688269.Theth_1549"/>
<dbReference type="AlphaFoldDB" id="F7YU19"/>
<comment type="subcellular location">
    <subcellularLocation>
        <location evidence="1 7">Cell membrane</location>
        <topology evidence="1 7">Multi-pass membrane protein</topology>
    </subcellularLocation>
</comment>
<dbReference type="RefSeq" id="WP_013932814.1">
    <property type="nucleotide sequence ID" value="NC_015707.1"/>
</dbReference>
<evidence type="ECO:0000313" key="9">
    <source>
        <dbReference type="EMBL" id="AEH51602.1"/>
    </source>
</evidence>
<evidence type="ECO:0000256" key="3">
    <source>
        <dbReference type="ARBA" id="ARBA00022475"/>
    </source>
</evidence>
<keyword evidence="5 7" id="KW-1133">Transmembrane helix</keyword>
<dbReference type="KEGG" id="tta:Theth_1549"/>
<feature type="transmembrane region" description="Helical" evidence="7">
    <location>
        <begin position="208"/>
        <end position="229"/>
    </location>
</feature>
<dbReference type="InterPro" id="IPR051393">
    <property type="entry name" value="ABC_transporter_permease"/>
</dbReference>
<dbReference type="Pfam" id="PF00528">
    <property type="entry name" value="BPD_transp_1"/>
    <property type="match status" value="1"/>
</dbReference>
<evidence type="ECO:0000259" key="8">
    <source>
        <dbReference type="PROSITE" id="PS50928"/>
    </source>
</evidence>
<evidence type="ECO:0000256" key="1">
    <source>
        <dbReference type="ARBA" id="ARBA00004651"/>
    </source>
</evidence>
<dbReference type="GO" id="GO:0005886">
    <property type="term" value="C:plasma membrane"/>
    <property type="evidence" value="ECO:0007669"/>
    <property type="project" value="UniProtKB-SubCell"/>
</dbReference>
<organism evidence="9 10">
    <name type="scientific">Pseudothermotoga thermarum DSM 5069</name>
    <dbReference type="NCBI Taxonomy" id="688269"/>
    <lineage>
        <taxon>Bacteria</taxon>
        <taxon>Thermotogati</taxon>
        <taxon>Thermotogota</taxon>
        <taxon>Thermotogae</taxon>
        <taxon>Thermotogales</taxon>
        <taxon>Thermotogaceae</taxon>
        <taxon>Pseudothermotoga</taxon>
    </lineage>
</organism>
<evidence type="ECO:0000256" key="7">
    <source>
        <dbReference type="RuleBase" id="RU363032"/>
    </source>
</evidence>
<dbReference type="EMBL" id="CP002351">
    <property type="protein sequence ID" value="AEH51602.1"/>
    <property type="molecule type" value="Genomic_DNA"/>
</dbReference>
<feature type="transmembrane region" description="Helical" evidence="7">
    <location>
        <begin position="12"/>
        <end position="36"/>
    </location>
</feature>
<gene>
    <name evidence="9" type="ORF">Theth_1549</name>
</gene>
<keyword evidence="4 7" id="KW-0812">Transmembrane</keyword>
<feature type="transmembrane region" description="Helical" evidence="7">
    <location>
        <begin position="362"/>
        <end position="382"/>
    </location>
</feature>
<proteinExistence type="inferred from homology"/>
<evidence type="ECO:0000256" key="4">
    <source>
        <dbReference type="ARBA" id="ARBA00022692"/>
    </source>
</evidence>
<accession>F7YU19</accession>
<keyword evidence="3" id="KW-1003">Cell membrane</keyword>
<dbReference type="HOGENOM" id="CLU_016047_0_2_0"/>
<name>F7YU19_9THEM</name>
<dbReference type="PATRIC" id="fig|688269.3.peg.1598"/>
<keyword evidence="10" id="KW-1185">Reference proteome</keyword>
<dbReference type="Gene3D" id="1.10.3720.10">
    <property type="entry name" value="MetI-like"/>
    <property type="match status" value="1"/>
</dbReference>
<dbReference type="OrthoDB" id="9788108at2"/>
<evidence type="ECO:0000256" key="2">
    <source>
        <dbReference type="ARBA" id="ARBA00022448"/>
    </source>
</evidence>